<dbReference type="HOGENOM" id="CLU_121289_6_0_6"/>
<evidence type="ECO:0000256" key="4">
    <source>
        <dbReference type="ARBA" id="ARBA00022481"/>
    </source>
</evidence>
<dbReference type="GO" id="GO:0015628">
    <property type="term" value="P:protein secretion by the type II secretion system"/>
    <property type="evidence" value="ECO:0007669"/>
    <property type="project" value="InterPro"/>
</dbReference>
<evidence type="ECO:0000256" key="3">
    <source>
        <dbReference type="ARBA" id="ARBA00022475"/>
    </source>
</evidence>
<keyword evidence="6" id="KW-0812">Transmembrane</keyword>
<dbReference type="OrthoDB" id="6119616at2"/>
<dbReference type="GO" id="GO:0015627">
    <property type="term" value="C:type II protein secretion system complex"/>
    <property type="evidence" value="ECO:0007669"/>
    <property type="project" value="InterPro"/>
</dbReference>
<keyword evidence="8" id="KW-0472">Membrane</keyword>
<dbReference type="Pfam" id="PF07963">
    <property type="entry name" value="N_methyl"/>
    <property type="match status" value="1"/>
</dbReference>
<evidence type="ECO:0000256" key="8">
    <source>
        <dbReference type="ARBA" id="ARBA00023136"/>
    </source>
</evidence>
<evidence type="ECO:0000313" key="10">
    <source>
        <dbReference type="EMBL" id="EWC43282.1"/>
    </source>
</evidence>
<name>A0A061JU93_STUST</name>
<dbReference type="InterPro" id="IPR003413">
    <property type="entry name" value="T2SS_GspI_C"/>
</dbReference>
<sequence>MRRMQGFTLLEVMVALLIAATLAVMVNGVLRQRIDTHLAVRERHLATLCARELGARFEVEGYWPQGNRVQGLLRQGAGECHWRLQLGGTGVVNLRRGELAIHADASANRPIGHFTLFLQRP</sequence>
<feature type="domain" description="Type II secretion system protein GspI C-terminal" evidence="9">
    <location>
        <begin position="41"/>
        <end position="118"/>
    </location>
</feature>
<keyword evidence="3" id="KW-1003">Cell membrane</keyword>
<organism evidence="10 11">
    <name type="scientific">Stutzerimonas stutzeri KOS6</name>
    <dbReference type="NCBI Taxonomy" id="1218352"/>
    <lineage>
        <taxon>Bacteria</taxon>
        <taxon>Pseudomonadati</taxon>
        <taxon>Pseudomonadota</taxon>
        <taxon>Gammaproteobacteria</taxon>
        <taxon>Pseudomonadales</taxon>
        <taxon>Pseudomonadaceae</taxon>
        <taxon>Stutzerimonas</taxon>
    </lineage>
</organism>
<comment type="subcellular location">
    <subcellularLocation>
        <location evidence="1">Cell inner membrane</location>
        <topology evidence="1">Single-pass membrane protein</topology>
    </subcellularLocation>
</comment>
<dbReference type="PANTHER" id="PTHR38779">
    <property type="entry name" value="TYPE II SECRETION SYSTEM PROTEIN I-RELATED"/>
    <property type="match status" value="1"/>
</dbReference>
<dbReference type="EMBL" id="AMCZ02000001">
    <property type="protein sequence ID" value="EWC43282.1"/>
    <property type="molecule type" value="Genomic_DNA"/>
</dbReference>
<dbReference type="InterPro" id="IPR010052">
    <property type="entry name" value="T2SS_protein-GspI"/>
</dbReference>
<dbReference type="eggNOG" id="COG2165">
    <property type="taxonomic scope" value="Bacteria"/>
</dbReference>
<evidence type="ECO:0000259" key="9">
    <source>
        <dbReference type="Pfam" id="PF02501"/>
    </source>
</evidence>
<accession>A0A061JU93</accession>
<dbReference type="Proteomes" id="UP000026923">
    <property type="component" value="Unassembled WGS sequence"/>
</dbReference>
<dbReference type="InterPro" id="IPR012902">
    <property type="entry name" value="N_methyl_site"/>
</dbReference>
<reference evidence="10 11" key="1">
    <citation type="journal article" date="2013" name="Genome Announc.">
        <title>Draft Genome of the Nitrogen-Fixing Bacterium Pseudomonas stutzeri Strain KOS6 Isolated from Industrial Hydrocarbon Sludge.</title>
        <authorList>
            <person name="Grigoryeva T.V."/>
            <person name="Laikov A.V."/>
            <person name="Naumova R.P."/>
            <person name="Manolov A.I."/>
            <person name="Larin A.K."/>
            <person name="Karpova I.Y."/>
            <person name="Semashko T.A."/>
            <person name="Alexeev D.G."/>
            <person name="Kostryukova E.S."/>
            <person name="Muller R."/>
            <person name="Govorun V.M."/>
        </authorList>
    </citation>
    <scope>NUCLEOTIDE SEQUENCE [LARGE SCALE GENOMIC DNA]</scope>
    <source>
        <strain evidence="10 11">KOS6</strain>
    </source>
</reference>
<dbReference type="Pfam" id="PF02501">
    <property type="entry name" value="T2SSI"/>
    <property type="match status" value="1"/>
</dbReference>
<protein>
    <submittedName>
        <fullName evidence="10">Type II secretion system protein I/J</fullName>
    </submittedName>
</protein>
<evidence type="ECO:0000256" key="2">
    <source>
        <dbReference type="ARBA" id="ARBA00008358"/>
    </source>
</evidence>
<evidence type="ECO:0000256" key="1">
    <source>
        <dbReference type="ARBA" id="ARBA00004377"/>
    </source>
</evidence>
<dbReference type="AlphaFoldDB" id="A0A061JU93"/>
<evidence type="ECO:0000256" key="5">
    <source>
        <dbReference type="ARBA" id="ARBA00022519"/>
    </source>
</evidence>
<dbReference type="NCBIfam" id="TIGR02532">
    <property type="entry name" value="IV_pilin_GFxxxE"/>
    <property type="match status" value="1"/>
</dbReference>
<dbReference type="PROSITE" id="PS00409">
    <property type="entry name" value="PROKAR_NTER_METHYL"/>
    <property type="match status" value="1"/>
</dbReference>
<gene>
    <name evidence="10" type="ORF">B597_001405</name>
</gene>
<evidence type="ECO:0000256" key="6">
    <source>
        <dbReference type="ARBA" id="ARBA00022692"/>
    </source>
</evidence>
<dbReference type="GO" id="GO:0005886">
    <property type="term" value="C:plasma membrane"/>
    <property type="evidence" value="ECO:0007669"/>
    <property type="project" value="UniProtKB-SubCell"/>
</dbReference>
<keyword evidence="5" id="KW-0997">Cell inner membrane</keyword>
<proteinExistence type="inferred from homology"/>
<dbReference type="PANTHER" id="PTHR38779:SF2">
    <property type="entry name" value="TYPE II SECRETION SYSTEM PROTEIN I-RELATED"/>
    <property type="match status" value="1"/>
</dbReference>
<keyword evidence="4" id="KW-0488">Methylation</keyword>
<keyword evidence="7" id="KW-1133">Transmembrane helix</keyword>
<comment type="caution">
    <text evidence="10">The sequence shown here is derived from an EMBL/GenBank/DDBJ whole genome shotgun (WGS) entry which is preliminary data.</text>
</comment>
<evidence type="ECO:0000313" key="11">
    <source>
        <dbReference type="Proteomes" id="UP000026923"/>
    </source>
</evidence>
<evidence type="ECO:0000256" key="7">
    <source>
        <dbReference type="ARBA" id="ARBA00022989"/>
    </source>
</evidence>
<comment type="similarity">
    <text evidence="2">Belongs to the GSP I family.</text>
</comment>